<feature type="transmembrane region" description="Helical" evidence="10">
    <location>
        <begin position="329"/>
        <end position="347"/>
    </location>
</feature>
<dbReference type="PANTHER" id="PTHR31503:SF22">
    <property type="entry name" value="VACUOLAR CALCIUM ION TRANSPORTER"/>
    <property type="match status" value="1"/>
</dbReference>
<evidence type="ECO:0000256" key="5">
    <source>
        <dbReference type="ARBA" id="ARBA00022692"/>
    </source>
</evidence>
<comment type="subcellular location">
    <subcellularLocation>
        <location evidence="1">Endomembrane system</location>
        <topology evidence="1">Multi-pass membrane protein</topology>
    </subcellularLocation>
    <subcellularLocation>
        <location evidence="10">Vacuole membrane</location>
    </subcellularLocation>
</comment>
<evidence type="ECO:0000256" key="3">
    <source>
        <dbReference type="ARBA" id="ARBA00022448"/>
    </source>
</evidence>
<dbReference type="GO" id="GO:0012505">
    <property type="term" value="C:endomembrane system"/>
    <property type="evidence" value="ECO:0007669"/>
    <property type="project" value="UniProtKB-SubCell"/>
</dbReference>
<reference evidence="12 13" key="1">
    <citation type="journal article" date="2021" name="Nat. Commun.">
        <title>Genetic determinants of endophytism in the Arabidopsis root mycobiome.</title>
        <authorList>
            <person name="Mesny F."/>
            <person name="Miyauchi S."/>
            <person name="Thiergart T."/>
            <person name="Pickel B."/>
            <person name="Atanasova L."/>
            <person name="Karlsson M."/>
            <person name="Huettel B."/>
            <person name="Barry K.W."/>
            <person name="Haridas S."/>
            <person name="Chen C."/>
            <person name="Bauer D."/>
            <person name="Andreopoulos W."/>
            <person name="Pangilinan J."/>
            <person name="LaButti K."/>
            <person name="Riley R."/>
            <person name="Lipzen A."/>
            <person name="Clum A."/>
            <person name="Drula E."/>
            <person name="Henrissat B."/>
            <person name="Kohler A."/>
            <person name="Grigoriev I.V."/>
            <person name="Martin F.M."/>
            <person name="Hacquard S."/>
        </authorList>
    </citation>
    <scope>NUCLEOTIDE SEQUENCE [LARGE SCALE GENOMIC DNA]</scope>
    <source>
        <strain evidence="12 13">MPI-CAGE-CH-0241</strain>
    </source>
</reference>
<comment type="caution">
    <text evidence="10">Lacks conserved residue(s) required for the propagation of feature annotation.</text>
</comment>
<dbReference type="InterPro" id="IPR004837">
    <property type="entry name" value="NaCa_Exmemb"/>
</dbReference>
<keyword evidence="3 10" id="KW-0813">Transport</keyword>
<gene>
    <name evidence="12" type="ORF">B0T10DRAFT_575603</name>
</gene>
<dbReference type="EMBL" id="JAGPYM010000015">
    <property type="protein sequence ID" value="KAH6887093.1"/>
    <property type="molecule type" value="Genomic_DNA"/>
</dbReference>
<dbReference type="InterPro" id="IPR004798">
    <property type="entry name" value="CAX-like"/>
</dbReference>
<evidence type="ECO:0000313" key="13">
    <source>
        <dbReference type="Proteomes" id="UP000777438"/>
    </source>
</evidence>
<name>A0A9P8W277_9HYPO</name>
<evidence type="ECO:0000256" key="10">
    <source>
        <dbReference type="RuleBase" id="RU365028"/>
    </source>
</evidence>
<organism evidence="12 13">
    <name type="scientific">Thelonectria olida</name>
    <dbReference type="NCBI Taxonomy" id="1576542"/>
    <lineage>
        <taxon>Eukaryota</taxon>
        <taxon>Fungi</taxon>
        <taxon>Dikarya</taxon>
        <taxon>Ascomycota</taxon>
        <taxon>Pezizomycotina</taxon>
        <taxon>Sordariomycetes</taxon>
        <taxon>Hypocreomycetidae</taxon>
        <taxon>Hypocreales</taxon>
        <taxon>Nectriaceae</taxon>
        <taxon>Thelonectria</taxon>
    </lineage>
</organism>
<evidence type="ECO:0000313" key="12">
    <source>
        <dbReference type="EMBL" id="KAH6887093.1"/>
    </source>
</evidence>
<dbReference type="InterPro" id="IPR004713">
    <property type="entry name" value="CaH_exchang"/>
</dbReference>
<accession>A0A9P8W277</accession>
<keyword evidence="7 10" id="KW-1133">Transmembrane helix</keyword>
<feature type="transmembrane region" description="Helical" evidence="10">
    <location>
        <begin position="167"/>
        <end position="188"/>
    </location>
</feature>
<dbReference type="GO" id="GO:0000329">
    <property type="term" value="C:fungal-type vacuole membrane"/>
    <property type="evidence" value="ECO:0007669"/>
    <property type="project" value="TreeGrafter"/>
</dbReference>
<feature type="transmembrane region" description="Helical" evidence="10">
    <location>
        <begin position="247"/>
        <end position="275"/>
    </location>
</feature>
<keyword evidence="13" id="KW-1185">Reference proteome</keyword>
<dbReference type="InterPro" id="IPR044880">
    <property type="entry name" value="NCX_ion-bd_dom_sf"/>
</dbReference>
<comment type="function">
    <text evidence="10">Has a role in promoting intracellular calcium ion sequestration via the exchange of calcium ions for hydrogen ions across the vacuolar membrane. Involved also in manganese ion homeostasis via its uptake into the vacuole.</text>
</comment>
<feature type="transmembrane region" description="Helical" evidence="10">
    <location>
        <begin position="135"/>
        <end position="155"/>
    </location>
</feature>
<sequence length="416" mass="44875">MSNPITARAVGCESRAGRGLPIPNGPEDEESLLLPLRSVTQILKPSSYANVLVVFAPLGIAFGLLHKTPALVFSFNFLAIASLSKLNGRRIVQLSAILGPLPGGILYALFDNAPLLIVCMAAIQNGDAHVAKSCVLGSVLANLLLVMGWCFFVAGTRHSVSSFSASYASKASSLMIVASSALVVPSAISEARCTAENECEESLVHVSRAVSICLLVLFTTYLHYRLRSHRVAFIEFQSAHSTRSENAQCLSVAITEATCLVVVLVLVSMCAYFLVRTLDVVSDSRFISARVASFVLLPIATDGPSRVEAIVAAYRGEMPKALDFAVSRSMHVALFVAPVLVLFSWAIQSSYPMTLHFPTSETISLFLGTILLAEVCRDGESDYLEGAMCIIMYVLPDYVAETSSQNHRYMILSFSF</sequence>
<evidence type="ECO:0000256" key="7">
    <source>
        <dbReference type="ARBA" id="ARBA00022989"/>
    </source>
</evidence>
<proteinExistence type="inferred from homology"/>
<dbReference type="PANTHER" id="PTHR31503">
    <property type="entry name" value="VACUOLAR CALCIUM ION TRANSPORTER"/>
    <property type="match status" value="1"/>
</dbReference>
<dbReference type="GO" id="GO:0015369">
    <property type="term" value="F:calcium:proton antiporter activity"/>
    <property type="evidence" value="ECO:0007669"/>
    <property type="project" value="UniProtKB-UniRule"/>
</dbReference>
<evidence type="ECO:0000256" key="6">
    <source>
        <dbReference type="ARBA" id="ARBA00022837"/>
    </source>
</evidence>
<keyword evidence="5 10" id="KW-0812">Transmembrane</keyword>
<evidence type="ECO:0000256" key="8">
    <source>
        <dbReference type="ARBA" id="ARBA00023065"/>
    </source>
</evidence>
<protein>
    <recommendedName>
        <fullName evidence="10">Vacuolar calcium ion transporter</fullName>
    </recommendedName>
</protein>
<evidence type="ECO:0000259" key="11">
    <source>
        <dbReference type="Pfam" id="PF01699"/>
    </source>
</evidence>
<feature type="transmembrane region" description="Helical" evidence="10">
    <location>
        <begin position="47"/>
        <end position="65"/>
    </location>
</feature>
<keyword evidence="4 10" id="KW-0109">Calcium transport</keyword>
<evidence type="ECO:0000256" key="9">
    <source>
        <dbReference type="ARBA" id="ARBA00023136"/>
    </source>
</evidence>
<keyword evidence="10" id="KW-0926">Vacuole</keyword>
<dbReference type="GO" id="GO:0006874">
    <property type="term" value="P:intracellular calcium ion homeostasis"/>
    <property type="evidence" value="ECO:0007669"/>
    <property type="project" value="TreeGrafter"/>
</dbReference>
<evidence type="ECO:0000256" key="1">
    <source>
        <dbReference type="ARBA" id="ARBA00004127"/>
    </source>
</evidence>
<dbReference type="Gene3D" id="1.20.1420.30">
    <property type="entry name" value="NCX, central ion-binding region"/>
    <property type="match status" value="1"/>
</dbReference>
<dbReference type="OrthoDB" id="1699231at2759"/>
<dbReference type="AlphaFoldDB" id="A0A9P8W277"/>
<feature type="domain" description="Sodium/calcium exchanger membrane region" evidence="11">
    <location>
        <begin position="71"/>
        <end position="225"/>
    </location>
</feature>
<dbReference type="Proteomes" id="UP000777438">
    <property type="component" value="Unassembled WGS sequence"/>
</dbReference>
<dbReference type="Pfam" id="PF01699">
    <property type="entry name" value="Na_Ca_ex"/>
    <property type="match status" value="2"/>
</dbReference>
<evidence type="ECO:0000256" key="4">
    <source>
        <dbReference type="ARBA" id="ARBA00022568"/>
    </source>
</evidence>
<dbReference type="NCBIfam" id="TIGR00378">
    <property type="entry name" value="cax"/>
    <property type="match status" value="1"/>
</dbReference>
<comment type="caution">
    <text evidence="12">The sequence shown here is derived from an EMBL/GenBank/DDBJ whole genome shotgun (WGS) entry which is preliminary data.</text>
</comment>
<keyword evidence="9 10" id="KW-0472">Membrane</keyword>
<keyword evidence="8 10" id="KW-0406">Ion transport</keyword>
<keyword evidence="10" id="KW-0050">Antiport</keyword>
<keyword evidence="6 10" id="KW-0106">Calcium</keyword>
<evidence type="ECO:0000256" key="2">
    <source>
        <dbReference type="ARBA" id="ARBA00008170"/>
    </source>
</evidence>
<comment type="similarity">
    <text evidence="2 10">Belongs to the Ca(2+):cation antiporter (CaCA) (TC 2.A.19) family.</text>
</comment>
<feature type="domain" description="Sodium/calcium exchanger membrane region" evidence="11">
    <location>
        <begin position="259"/>
        <end position="395"/>
    </location>
</feature>
<feature type="transmembrane region" description="Helical" evidence="10">
    <location>
        <begin position="208"/>
        <end position="226"/>
    </location>
</feature>